<proteinExistence type="predicted"/>
<keyword evidence="4" id="KW-1185">Reference proteome</keyword>
<dbReference type="AlphaFoldDB" id="A0A6S7H2C4"/>
<reference evidence="3" key="1">
    <citation type="submission" date="2020-04" db="EMBL/GenBank/DDBJ databases">
        <authorList>
            <person name="Alioto T."/>
            <person name="Alioto T."/>
            <person name="Gomez Garrido J."/>
        </authorList>
    </citation>
    <scope>NUCLEOTIDE SEQUENCE</scope>
    <source>
        <strain evidence="3">A484AB</strain>
    </source>
</reference>
<protein>
    <submittedName>
        <fullName evidence="3">PREDICTED: uncharacterized protein LOC107341021</fullName>
    </submittedName>
</protein>
<keyword evidence="1" id="KW-0175">Coiled coil</keyword>
<evidence type="ECO:0000256" key="1">
    <source>
        <dbReference type="SAM" id="Coils"/>
    </source>
</evidence>
<evidence type="ECO:0000313" key="4">
    <source>
        <dbReference type="Proteomes" id="UP001152795"/>
    </source>
</evidence>
<dbReference type="EMBL" id="CACRXK020003338">
    <property type="protein sequence ID" value="CAB3998388.1"/>
    <property type="molecule type" value="Genomic_DNA"/>
</dbReference>
<feature type="region of interest" description="Disordered" evidence="2">
    <location>
        <begin position="497"/>
        <end position="536"/>
    </location>
</feature>
<comment type="caution">
    <text evidence="3">The sequence shown here is derived from an EMBL/GenBank/DDBJ whole genome shotgun (WGS) entry which is preliminary data.</text>
</comment>
<feature type="non-terminal residue" evidence="3">
    <location>
        <position position="671"/>
    </location>
</feature>
<dbReference type="PROSITE" id="PS50158">
    <property type="entry name" value="ZF_CCHC"/>
    <property type="match status" value="1"/>
</dbReference>
<feature type="region of interest" description="Disordered" evidence="2">
    <location>
        <begin position="133"/>
        <end position="189"/>
    </location>
</feature>
<accession>A0A6S7H2C4</accession>
<feature type="compositionally biased region" description="Basic and acidic residues" evidence="2">
    <location>
        <begin position="509"/>
        <end position="520"/>
    </location>
</feature>
<dbReference type="InterPro" id="IPR005312">
    <property type="entry name" value="DUF1759"/>
</dbReference>
<feature type="compositionally biased region" description="Low complexity" evidence="2">
    <location>
        <begin position="147"/>
        <end position="165"/>
    </location>
</feature>
<gene>
    <name evidence="3" type="ORF">PACLA_8A048463</name>
</gene>
<name>A0A6S7H2C4_PARCT</name>
<feature type="coiled-coil region" evidence="1">
    <location>
        <begin position="212"/>
        <end position="242"/>
    </location>
</feature>
<dbReference type="PANTHER" id="PTHR47331:SF5">
    <property type="entry name" value="RIBONUCLEASE H"/>
    <property type="match status" value="1"/>
</dbReference>
<dbReference type="OrthoDB" id="8056668at2759"/>
<evidence type="ECO:0000256" key="2">
    <source>
        <dbReference type="SAM" id="MobiDB-lite"/>
    </source>
</evidence>
<dbReference type="PANTHER" id="PTHR47331">
    <property type="entry name" value="PHD-TYPE DOMAIN-CONTAINING PROTEIN"/>
    <property type="match status" value="1"/>
</dbReference>
<dbReference type="InterPro" id="IPR001878">
    <property type="entry name" value="Znf_CCHC"/>
</dbReference>
<feature type="compositionally biased region" description="Basic and acidic residues" evidence="2">
    <location>
        <begin position="179"/>
        <end position="189"/>
    </location>
</feature>
<sequence>MSNHEDTQCLPCVSENTDDNNAHTEDIQPVSETTDTTINRSAQIQGLKGERAQEKSSVTRSITKLNKLIKNRGSRTLIRALVTKIENQVQSADSCNRKLYELLPEQEQESIEKWFVEMAEKADETVAKAYEHLDEREDEPPSVSGLGTHAKSTTSSTSKLSAGAAEARRKAKLAQLKTKQIEDESMRRKELERIERERLAKFEQAKLEHDRLAREESERRRIQEARDHAAQAELEARLIEAEAETNGSGSSDDLKKRLCDFSEDYRTPAETGNKIRELFREDPEEKAKSTASWIANLPSTTNENRRTEPMTAPISYHKSIPKLTLTKSDGDPLKWTDWLGMFEAIIHRSEMSPFEKMTHLQQNVVGKAKSVIAGFRYNGNLYHRALKCLENRFGKPHIVVQAHLDKLSKVAPVAEDDARSVSAFSTVINNIVWTFQDLGYLDDLKAASNVKSAIEKLPSPMILKWNEHLIRNKIIRPTLITLGDWLQEQSEAYELLPTKPKPKFAGKAGVDRQRRRRDDPPANSYATHEGERPTTPCLFEDGNHPVSLCPKFAALTPDERAEAVKEKNLCFRCLKGGHRIRDCRSQKSCGVDGCQKKHHELVHLAKQVFGKGDANQHVKFSHSQRQSQVLLQVVPVTLHGPAKTVRTYAMLDLGSTCSLIQNDIANELGLD</sequence>
<organism evidence="3 4">
    <name type="scientific">Paramuricea clavata</name>
    <name type="common">Red gorgonian</name>
    <name type="synonym">Violescent sea-whip</name>
    <dbReference type="NCBI Taxonomy" id="317549"/>
    <lineage>
        <taxon>Eukaryota</taxon>
        <taxon>Metazoa</taxon>
        <taxon>Cnidaria</taxon>
        <taxon>Anthozoa</taxon>
        <taxon>Octocorallia</taxon>
        <taxon>Malacalcyonacea</taxon>
        <taxon>Plexauridae</taxon>
        <taxon>Paramuricea</taxon>
    </lineage>
</organism>
<dbReference type="Proteomes" id="UP001152795">
    <property type="component" value="Unassembled WGS sequence"/>
</dbReference>
<dbReference type="GO" id="GO:0003676">
    <property type="term" value="F:nucleic acid binding"/>
    <property type="evidence" value="ECO:0007669"/>
    <property type="project" value="InterPro"/>
</dbReference>
<dbReference type="GO" id="GO:0008270">
    <property type="term" value="F:zinc ion binding"/>
    <property type="evidence" value="ECO:0007669"/>
    <property type="project" value="InterPro"/>
</dbReference>
<dbReference type="Pfam" id="PF03564">
    <property type="entry name" value="DUF1759"/>
    <property type="match status" value="1"/>
</dbReference>
<evidence type="ECO:0000313" key="3">
    <source>
        <dbReference type="EMBL" id="CAB3998388.1"/>
    </source>
</evidence>
<feature type="region of interest" description="Disordered" evidence="2">
    <location>
        <begin position="1"/>
        <end position="23"/>
    </location>
</feature>
<dbReference type="SMART" id="SM00343">
    <property type="entry name" value="ZnF_C2HC"/>
    <property type="match status" value="1"/>
</dbReference>